<accession>A0A3M7SCY4</accession>
<evidence type="ECO:0000313" key="2">
    <source>
        <dbReference type="EMBL" id="RNA33674.1"/>
    </source>
</evidence>
<dbReference type="GO" id="GO:0098793">
    <property type="term" value="C:presynapse"/>
    <property type="evidence" value="ECO:0007669"/>
    <property type="project" value="GOC"/>
</dbReference>
<dbReference type="Proteomes" id="UP000276133">
    <property type="component" value="Unassembled WGS sequence"/>
</dbReference>
<sequence>MDFASQSHLEDGKLKNQQSLIFSMGRSQRKKDMASIYMVYRDSASIFTKLQTINEWFDYAHSTIDAVGLRDFPRFSTDEHPMLLTQTLKKKSSDQTKWEDIFHLPSMQVFCDTTLEDANVKFEFKTEFHDHIQLTLRTELFGFLHELITSYVKETDILRSKEPNIPSSKKDERIYECIKWELEPTLRLISKFGSSVEPLGVDGLLKSLGFHHARSTIPKWLQRGLLDNLEEVMHGLIKVYLKILSDFNPSRSQIGEPVE</sequence>
<dbReference type="InterPro" id="IPR056742">
    <property type="entry name" value="BLTP1_C"/>
</dbReference>
<name>A0A3M7SCY4_BRAPC</name>
<dbReference type="Pfam" id="PF25040">
    <property type="entry name" value="BLTP1_C"/>
    <property type="match status" value="1"/>
</dbReference>
<dbReference type="InterPro" id="IPR033616">
    <property type="entry name" value="BLTP1"/>
</dbReference>
<reference evidence="2 3" key="1">
    <citation type="journal article" date="2018" name="Sci. Rep.">
        <title>Genomic signatures of local adaptation to the degree of environmental predictability in rotifers.</title>
        <authorList>
            <person name="Franch-Gras L."/>
            <person name="Hahn C."/>
            <person name="Garcia-Roger E.M."/>
            <person name="Carmona M.J."/>
            <person name="Serra M."/>
            <person name="Gomez A."/>
        </authorList>
    </citation>
    <scope>NUCLEOTIDE SEQUENCE [LARGE SCALE GENOMIC DNA]</scope>
    <source>
        <strain evidence="2">HYR1</strain>
    </source>
</reference>
<dbReference type="PANTHER" id="PTHR31640">
    <property type="entry name" value="TRANSMEMBRANE PROTEIN KIAA1109"/>
    <property type="match status" value="1"/>
</dbReference>
<proteinExistence type="predicted"/>
<dbReference type="PANTHER" id="PTHR31640:SF1">
    <property type="entry name" value="BRIDGE-LIKE LIPID TRANSFER PROTEIN FAMILY MEMBER 1"/>
    <property type="match status" value="1"/>
</dbReference>
<keyword evidence="3" id="KW-1185">Reference proteome</keyword>
<gene>
    <name evidence="2" type="ORF">BpHYR1_035509</name>
</gene>
<feature type="domain" description="Bridge-like lipid transfer protein family member 1 C-terminal" evidence="1">
    <location>
        <begin position="159"/>
        <end position="246"/>
    </location>
</feature>
<dbReference type="OrthoDB" id="10051416at2759"/>
<evidence type="ECO:0000313" key="3">
    <source>
        <dbReference type="Proteomes" id="UP000276133"/>
    </source>
</evidence>
<dbReference type="EMBL" id="REGN01001599">
    <property type="protein sequence ID" value="RNA33674.1"/>
    <property type="molecule type" value="Genomic_DNA"/>
</dbReference>
<comment type="caution">
    <text evidence="2">The sequence shown here is derived from an EMBL/GenBank/DDBJ whole genome shotgun (WGS) entry which is preliminary data.</text>
</comment>
<evidence type="ECO:0000259" key="1">
    <source>
        <dbReference type="Pfam" id="PF25040"/>
    </source>
</evidence>
<dbReference type="GO" id="GO:0048488">
    <property type="term" value="P:synaptic vesicle endocytosis"/>
    <property type="evidence" value="ECO:0007669"/>
    <property type="project" value="TreeGrafter"/>
</dbReference>
<organism evidence="2 3">
    <name type="scientific">Brachionus plicatilis</name>
    <name type="common">Marine rotifer</name>
    <name type="synonym">Brachionus muelleri</name>
    <dbReference type="NCBI Taxonomy" id="10195"/>
    <lineage>
        <taxon>Eukaryota</taxon>
        <taxon>Metazoa</taxon>
        <taxon>Spiralia</taxon>
        <taxon>Gnathifera</taxon>
        <taxon>Rotifera</taxon>
        <taxon>Eurotatoria</taxon>
        <taxon>Monogononta</taxon>
        <taxon>Pseudotrocha</taxon>
        <taxon>Ploima</taxon>
        <taxon>Brachionidae</taxon>
        <taxon>Brachionus</taxon>
    </lineage>
</organism>
<dbReference type="AlphaFoldDB" id="A0A3M7SCY4"/>
<protein>
    <recommendedName>
        <fullName evidence="1">Bridge-like lipid transfer protein family member 1 C-terminal domain-containing protein</fullName>
    </recommendedName>
</protein>